<feature type="domain" description="RNA polymerase sigma-70 region 2" evidence="5">
    <location>
        <begin position="31"/>
        <end position="98"/>
    </location>
</feature>
<accession>A0A2P2BQ59</accession>
<organism evidence="7 8">
    <name type="scientific">Romboutsia hominis</name>
    <dbReference type="NCBI Taxonomy" id="1507512"/>
    <lineage>
        <taxon>Bacteria</taxon>
        <taxon>Bacillati</taxon>
        <taxon>Bacillota</taxon>
        <taxon>Clostridia</taxon>
        <taxon>Peptostreptococcales</taxon>
        <taxon>Peptostreptococcaceae</taxon>
        <taxon>Romboutsia</taxon>
    </lineage>
</organism>
<dbReference type="Gene3D" id="1.10.10.10">
    <property type="entry name" value="Winged helix-like DNA-binding domain superfamily/Winged helix DNA-binding domain"/>
    <property type="match status" value="1"/>
</dbReference>
<dbReference type="PANTHER" id="PTHR43133">
    <property type="entry name" value="RNA POLYMERASE ECF-TYPE SIGMA FACTO"/>
    <property type="match status" value="1"/>
</dbReference>
<dbReference type="Pfam" id="PF04542">
    <property type="entry name" value="Sigma70_r2"/>
    <property type="match status" value="1"/>
</dbReference>
<dbReference type="InterPro" id="IPR007627">
    <property type="entry name" value="RNA_pol_sigma70_r2"/>
</dbReference>
<dbReference type="KEGG" id="rhom:FRIFI_0933"/>
<dbReference type="PANTHER" id="PTHR43133:SF51">
    <property type="entry name" value="RNA POLYMERASE SIGMA FACTOR"/>
    <property type="match status" value="1"/>
</dbReference>
<dbReference type="Gene3D" id="1.10.1740.10">
    <property type="match status" value="1"/>
</dbReference>
<dbReference type="CDD" id="cd06171">
    <property type="entry name" value="Sigma70_r4"/>
    <property type="match status" value="1"/>
</dbReference>
<dbReference type="AlphaFoldDB" id="A0A2P2BQ59"/>
<keyword evidence="3" id="KW-0731">Sigma factor</keyword>
<dbReference type="InterPro" id="IPR013249">
    <property type="entry name" value="RNA_pol_sigma70_r4_t2"/>
</dbReference>
<dbReference type="InterPro" id="IPR014284">
    <property type="entry name" value="RNA_pol_sigma-70_dom"/>
</dbReference>
<dbReference type="SUPFAM" id="SSF88946">
    <property type="entry name" value="Sigma2 domain of RNA polymerase sigma factors"/>
    <property type="match status" value="1"/>
</dbReference>
<evidence type="ECO:0000313" key="8">
    <source>
        <dbReference type="Proteomes" id="UP000245695"/>
    </source>
</evidence>
<dbReference type="SUPFAM" id="SSF88659">
    <property type="entry name" value="Sigma3 and sigma4 domains of RNA polymerase sigma factors"/>
    <property type="match status" value="1"/>
</dbReference>
<evidence type="ECO:0000256" key="1">
    <source>
        <dbReference type="ARBA" id="ARBA00010641"/>
    </source>
</evidence>
<dbReference type="EMBL" id="LN650648">
    <property type="protein sequence ID" value="CEI72473.1"/>
    <property type="molecule type" value="Genomic_DNA"/>
</dbReference>
<gene>
    <name evidence="7" type="ORF">FRIFI_0933</name>
</gene>
<keyword evidence="4" id="KW-0804">Transcription</keyword>
<dbReference type="Proteomes" id="UP000245695">
    <property type="component" value="Chromosome 1"/>
</dbReference>
<protein>
    <submittedName>
        <fullName evidence="7">Protein RNA polymerase sigma-70 factor</fullName>
    </submittedName>
</protein>
<evidence type="ECO:0000259" key="6">
    <source>
        <dbReference type="Pfam" id="PF08281"/>
    </source>
</evidence>
<reference evidence="7 8" key="1">
    <citation type="submission" date="2014-09" db="EMBL/GenBank/DDBJ databases">
        <authorList>
            <person name="Hornung B.V."/>
        </authorList>
    </citation>
    <scope>NUCLEOTIDE SEQUENCE [LARGE SCALE GENOMIC DNA]</scope>
    <source>
        <strain evidence="7 8">FRIFI</strain>
    </source>
</reference>
<dbReference type="InterPro" id="IPR013325">
    <property type="entry name" value="RNA_pol_sigma_r2"/>
</dbReference>
<feature type="domain" description="RNA polymerase sigma factor 70 region 4 type 2" evidence="6">
    <location>
        <begin position="121"/>
        <end position="172"/>
    </location>
</feature>
<evidence type="ECO:0000256" key="2">
    <source>
        <dbReference type="ARBA" id="ARBA00023015"/>
    </source>
</evidence>
<dbReference type="GO" id="GO:0016987">
    <property type="term" value="F:sigma factor activity"/>
    <property type="evidence" value="ECO:0007669"/>
    <property type="project" value="UniProtKB-KW"/>
</dbReference>
<keyword evidence="2" id="KW-0805">Transcription regulation</keyword>
<dbReference type="GO" id="GO:0006352">
    <property type="term" value="P:DNA-templated transcription initiation"/>
    <property type="evidence" value="ECO:0007669"/>
    <property type="project" value="InterPro"/>
</dbReference>
<comment type="similarity">
    <text evidence="1">Belongs to the sigma-70 factor family. ECF subfamily.</text>
</comment>
<dbReference type="GO" id="GO:0003677">
    <property type="term" value="F:DNA binding"/>
    <property type="evidence" value="ECO:0007669"/>
    <property type="project" value="InterPro"/>
</dbReference>
<evidence type="ECO:0000256" key="3">
    <source>
        <dbReference type="ARBA" id="ARBA00023082"/>
    </source>
</evidence>
<dbReference type="InterPro" id="IPR013324">
    <property type="entry name" value="RNA_pol_sigma_r3/r4-like"/>
</dbReference>
<sequence>MKTIKDLNNNRYRLIVEKAMRGNRDAIEKIINDHKEYLYKTAFLYIKNEQDAVEVCQETVYKAVINIHKLKNPDYFKTWITRILINNVNDRSRNEGRTINNIEKLESIEDISYEKLEDKIDLYNAIDILEDKFKTPIILQYFYDMTIKEIADITETNENTVKTYLRRGKEKLYKILMEGN</sequence>
<dbReference type="InterPro" id="IPR039425">
    <property type="entry name" value="RNA_pol_sigma-70-like"/>
</dbReference>
<name>A0A2P2BQ59_9FIRM</name>
<dbReference type="InterPro" id="IPR036388">
    <property type="entry name" value="WH-like_DNA-bd_sf"/>
</dbReference>
<dbReference type="Pfam" id="PF08281">
    <property type="entry name" value="Sigma70_r4_2"/>
    <property type="match status" value="1"/>
</dbReference>
<evidence type="ECO:0000313" key="7">
    <source>
        <dbReference type="EMBL" id="CEI72473.1"/>
    </source>
</evidence>
<evidence type="ECO:0000256" key="4">
    <source>
        <dbReference type="ARBA" id="ARBA00023163"/>
    </source>
</evidence>
<evidence type="ECO:0000259" key="5">
    <source>
        <dbReference type="Pfam" id="PF04542"/>
    </source>
</evidence>
<dbReference type="NCBIfam" id="TIGR02937">
    <property type="entry name" value="sigma70-ECF"/>
    <property type="match status" value="1"/>
</dbReference>
<keyword evidence="8" id="KW-1185">Reference proteome</keyword>
<dbReference type="RefSeq" id="WP_166505132.1">
    <property type="nucleotide sequence ID" value="NZ_LN650648.1"/>
</dbReference>
<proteinExistence type="inferred from homology"/>